<name>A0A072NQ18_SCHAZ</name>
<dbReference type="AlphaFoldDB" id="A0A072NQ18"/>
<accession>A0A072NQ18</accession>
<protein>
    <submittedName>
        <fullName evidence="1">Uncharacterized protein</fullName>
    </submittedName>
</protein>
<dbReference type="OrthoDB" id="2608138at2"/>
<proteinExistence type="predicted"/>
<gene>
    <name evidence="1" type="ORF">M670_00785</name>
</gene>
<evidence type="ECO:0000313" key="1">
    <source>
        <dbReference type="EMBL" id="KEF39764.1"/>
    </source>
</evidence>
<sequence length="54" mass="6090">MKNDIFVSVAGEDPISKCNLEIFYQQAGNTTKAAFYLVSLVKFGGEEWKVFQVK</sequence>
<dbReference type="PATRIC" id="fig|1348973.3.peg.757"/>
<reference evidence="1 2" key="1">
    <citation type="submission" date="2014-04" db="EMBL/GenBank/DDBJ databases">
        <title>Draft genome sequence of Bacillus azotoformans MEV2011, a (co-) denitrifying strain unable to grow in the presence of oxygen.</title>
        <authorList>
            <person name="Nielsen M."/>
            <person name="Schreiber L."/>
            <person name="Finster K."/>
            <person name="Schramm A."/>
        </authorList>
    </citation>
    <scope>NUCLEOTIDE SEQUENCE [LARGE SCALE GENOMIC DNA]</scope>
    <source>
        <strain evidence="1 2">MEV2011</strain>
    </source>
</reference>
<dbReference type="EMBL" id="JJRY01000002">
    <property type="protein sequence ID" value="KEF39764.1"/>
    <property type="molecule type" value="Genomic_DNA"/>
</dbReference>
<dbReference type="Proteomes" id="UP000027936">
    <property type="component" value="Unassembled WGS sequence"/>
</dbReference>
<evidence type="ECO:0000313" key="2">
    <source>
        <dbReference type="Proteomes" id="UP000027936"/>
    </source>
</evidence>
<dbReference type="RefSeq" id="WP_161773164.1">
    <property type="nucleotide sequence ID" value="NZ_JJRY01000002.1"/>
</dbReference>
<comment type="caution">
    <text evidence="1">The sequence shown here is derived from an EMBL/GenBank/DDBJ whole genome shotgun (WGS) entry which is preliminary data.</text>
</comment>
<organism evidence="1 2">
    <name type="scientific">Schinkia azotoformans MEV2011</name>
    <dbReference type="NCBI Taxonomy" id="1348973"/>
    <lineage>
        <taxon>Bacteria</taxon>
        <taxon>Bacillati</taxon>
        <taxon>Bacillota</taxon>
        <taxon>Bacilli</taxon>
        <taxon>Bacillales</taxon>
        <taxon>Bacillaceae</taxon>
        <taxon>Calidifontibacillus/Schinkia group</taxon>
        <taxon>Schinkia</taxon>
    </lineage>
</organism>